<dbReference type="Pfam" id="PF13843">
    <property type="entry name" value="DDE_Tnp_1_7"/>
    <property type="match status" value="1"/>
</dbReference>
<dbReference type="InterPro" id="IPR029526">
    <property type="entry name" value="PGBD"/>
</dbReference>
<reference evidence="4 5" key="1">
    <citation type="journal article" date="2017" name="Genome Biol. Evol.">
        <title>Phytophthora megakarya and P. palmivora, closely related causal agents of cacao black pod rot, underwent increases in genome sizes and gene numbers by different mechanisms.</title>
        <authorList>
            <person name="Ali S.S."/>
            <person name="Shao J."/>
            <person name="Lary D.J."/>
            <person name="Kronmiller B."/>
            <person name="Shen D."/>
            <person name="Strem M.D."/>
            <person name="Amoako-Attah I."/>
            <person name="Akrofi A.Y."/>
            <person name="Begoude B.A."/>
            <person name="Ten Hoopen G.M."/>
            <person name="Coulibaly K."/>
            <person name="Kebe B.I."/>
            <person name="Melnick R.L."/>
            <person name="Guiltinan M.J."/>
            <person name="Tyler B.M."/>
            <person name="Meinhardt L.W."/>
            <person name="Bailey B.A."/>
        </authorList>
    </citation>
    <scope>NUCLEOTIDE SEQUENCE [LARGE SCALE GENOMIC DNA]</scope>
    <source>
        <strain evidence="5">sbr112.9</strain>
    </source>
</reference>
<feature type="chain" id="PRO_5015176254" description="PiggyBac transposable element-derived protein domain-containing protein" evidence="2">
    <location>
        <begin position="30"/>
        <end position="792"/>
    </location>
</feature>
<dbReference type="PANTHER" id="PTHR46599:SF3">
    <property type="entry name" value="PIGGYBAC TRANSPOSABLE ELEMENT-DERIVED PROTEIN 4"/>
    <property type="match status" value="1"/>
</dbReference>
<dbReference type="PANTHER" id="PTHR46599">
    <property type="entry name" value="PIGGYBAC TRANSPOSABLE ELEMENT-DERIVED PROTEIN 4"/>
    <property type="match status" value="1"/>
</dbReference>
<evidence type="ECO:0000313" key="4">
    <source>
        <dbReference type="EMBL" id="POM66410.1"/>
    </source>
</evidence>
<feature type="signal peptide" evidence="2">
    <location>
        <begin position="1"/>
        <end position="29"/>
    </location>
</feature>
<evidence type="ECO:0000313" key="5">
    <source>
        <dbReference type="Proteomes" id="UP000237271"/>
    </source>
</evidence>
<evidence type="ECO:0000256" key="2">
    <source>
        <dbReference type="SAM" id="SignalP"/>
    </source>
</evidence>
<feature type="compositionally biased region" description="Basic and acidic residues" evidence="1">
    <location>
        <begin position="201"/>
        <end position="218"/>
    </location>
</feature>
<name>A0A2P4XLH0_9STRA</name>
<accession>A0A2P4XLH0</accession>
<evidence type="ECO:0000259" key="3">
    <source>
        <dbReference type="Pfam" id="PF13843"/>
    </source>
</evidence>
<feature type="region of interest" description="Disordered" evidence="1">
    <location>
        <begin position="633"/>
        <end position="653"/>
    </location>
</feature>
<feature type="domain" description="PiggyBac transposable element-derived protein" evidence="3">
    <location>
        <begin position="297"/>
        <end position="592"/>
    </location>
</feature>
<dbReference type="OrthoDB" id="118105at2759"/>
<feature type="compositionally biased region" description="Low complexity" evidence="1">
    <location>
        <begin position="633"/>
        <end position="647"/>
    </location>
</feature>
<proteinExistence type="predicted"/>
<sequence length="792" mass="89606">MLLVDILQPSLAMLTEGFLLLSILTLTISDNESSGEEEYDTIEDTNQPLVDEEKNNRKRAEVLATAVDVSICRPEVRVNYDALDSDGPSDDEQDTDPDFEEGIHFVDTSAAWTDAALAGNMVEAGGDMNDDDALLKIAKNRNEIKAWQENGGEKLCFTKRVSGLYKGEWGPTPERLFKHIADESNHYAAQTVIPRAQKIKKQQEKNKRSGVRSRDVESTKQIRQRLRAMKTIEAHELAVVIDLSIARMLCPHKRRLSSHWCVSSIGAIPAGTFGSWMPRNKEYLSVSMAILVPLTFSCALCRFDDIMHHLHFADNNDPRAKCDRAWKIRPVIDTLQNTFKKGYRPGPILSFDEGMIPSQSKFNDTRTFMRDKPHKWGTKLFLTCCSRTSYCLRLEVYCGKKAHLGGPQTIDDKSGPAAVLRNLNMVLPVNSNAHHTVVIDRFYTPVALALELLAHKIYTVGTIQTQRIGFPSELKDKRKKRPASIPRGTYQVARSKAVPDMTVCRWWDSKPVYMLATGASTQEFTIRRNAWSESEESVVPCPKLVKDYHHNMGGVDVHGQLRLQRYSVQMASTFKKYYKTLFLGLLDLALVNKYVVHRAYYAGVGKRGLSHSEFLTSLQAQLLSVRPQHMTDSESVSTVHSSSPTSVLESRPQRANIPAEHVPVETEDFDKEVGHPDRKRMARECKVCSILAEEGKRGKNTKWLCEACSAKHPGEYVLAFSKWSLMAMLICDKFSCSVYLCQVVRQNSFGTMKSCFAIYHDDWECGKRIPMISDKRIQYRKPNGKRKRLTAQ</sequence>
<feature type="region of interest" description="Disordered" evidence="1">
    <location>
        <begin position="199"/>
        <end position="218"/>
    </location>
</feature>
<dbReference type="AlphaFoldDB" id="A0A2P4XLH0"/>
<comment type="caution">
    <text evidence="4">The sequence shown here is derived from an EMBL/GenBank/DDBJ whole genome shotgun (WGS) entry which is preliminary data.</text>
</comment>
<dbReference type="Proteomes" id="UP000237271">
    <property type="component" value="Unassembled WGS sequence"/>
</dbReference>
<keyword evidence="5" id="KW-1185">Reference proteome</keyword>
<keyword evidence="2" id="KW-0732">Signal</keyword>
<evidence type="ECO:0000256" key="1">
    <source>
        <dbReference type="SAM" id="MobiDB-lite"/>
    </source>
</evidence>
<gene>
    <name evidence="4" type="ORF">PHPALM_17732</name>
</gene>
<protein>
    <recommendedName>
        <fullName evidence="3">PiggyBac transposable element-derived protein domain-containing protein</fullName>
    </recommendedName>
</protein>
<dbReference type="EMBL" id="NCKW01009625">
    <property type="protein sequence ID" value="POM66410.1"/>
    <property type="molecule type" value="Genomic_DNA"/>
</dbReference>
<organism evidence="4 5">
    <name type="scientific">Phytophthora palmivora</name>
    <dbReference type="NCBI Taxonomy" id="4796"/>
    <lineage>
        <taxon>Eukaryota</taxon>
        <taxon>Sar</taxon>
        <taxon>Stramenopiles</taxon>
        <taxon>Oomycota</taxon>
        <taxon>Peronosporomycetes</taxon>
        <taxon>Peronosporales</taxon>
        <taxon>Peronosporaceae</taxon>
        <taxon>Phytophthora</taxon>
    </lineage>
</organism>